<feature type="coiled-coil region" evidence="8">
    <location>
        <begin position="37"/>
        <end position="71"/>
    </location>
</feature>
<dbReference type="NCBIfam" id="TIGR00158">
    <property type="entry name" value="L9"/>
    <property type="match status" value="1"/>
</dbReference>
<dbReference type="EMBL" id="PCSK01000028">
    <property type="protein sequence ID" value="PIP46142.1"/>
    <property type="molecule type" value="Genomic_DNA"/>
</dbReference>
<dbReference type="Gene3D" id="3.10.430.100">
    <property type="entry name" value="Ribosomal protein L9, C-terminal domain"/>
    <property type="match status" value="1"/>
</dbReference>
<feature type="domain" description="Large ribosomal subunit protein bL9 C-terminal" evidence="10">
    <location>
        <begin position="66"/>
        <end position="144"/>
    </location>
</feature>
<name>A0A2H0AL49_9BACT</name>
<evidence type="ECO:0000256" key="8">
    <source>
        <dbReference type="SAM" id="Coils"/>
    </source>
</evidence>
<comment type="function">
    <text evidence="7">Binds to the 23S rRNA.</text>
</comment>
<evidence type="ECO:0000256" key="5">
    <source>
        <dbReference type="ARBA" id="ARBA00023274"/>
    </source>
</evidence>
<dbReference type="Gene3D" id="3.40.5.10">
    <property type="entry name" value="Ribosomal protein L9, N-terminal domain"/>
    <property type="match status" value="1"/>
</dbReference>
<comment type="similarity">
    <text evidence="1 7">Belongs to the bacterial ribosomal protein bL9 family.</text>
</comment>
<dbReference type="GO" id="GO:1990904">
    <property type="term" value="C:ribonucleoprotein complex"/>
    <property type="evidence" value="ECO:0007669"/>
    <property type="project" value="UniProtKB-KW"/>
</dbReference>
<dbReference type="SUPFAM" id="SSF55653">
    <property type="entry name" value="Ribosomal protein L9 C-domain"/>
    <property type="match status" value="1"/>
</dbReference>
<dbReference type="InterPro" id="IPR000244">
    <property type="entry name" value="Ribosomal_bL9"/>
</dbReference>
<dbReference type="GO" id="GO:0003735">
    <property type="term" value="F:structural constituent of ribosome"/>
    <property type="evidence" value="ECO:0007669"/>
    <property type="project" value="InterPro"/>
</dbReference>
<dbReference type="InterPro" id="IPR020069">
    <property type="entry name" value="Ribosomal_bL9_C"/>
</dbReference>
<proteinExistence type="inferred from homology"/>
<evidence type="ECO:0000256" key="3">
    <source>
        <dbReference type="ARBA" id="ARBA00022884"/>
    </source>
</evidence>
<dbReference type="GO" id="GO:0006412">
    <property type="term" value="P:translation"/>
    <property type="evidence" value="ECO:0007669"/>
    <property type="project" value="UniProtKB-UniRule"/>
</dbReference>
<dbReference type="InterPro" id="IPR036935">
    <property type="entry name" value="Ribosomal_bL9_N_sf"/>
</dbReference>
<keyword evidence="5 7" id="KW-0687">Ribonucleoprotein</keyword>
<evidence type="ECO:0000256" key="1">
    <source>
        <dbReference type="ARBA" id="ARBA00010605"/>
    </source>
</evidence>
<evidence type="ECO:0000256" key="7">
    <source>
        <dbReference type="HAMAP-Rule" id="MF_00503"/>
    </source>
</evidence>
<organism evidence="11 12">
    <name type="scientific">Candidatus Colwellbacteria bacterium CG23_combo_of_CG06-09_8_20_14_all_42_19</name>
    <dbReference type="NCBI Taxonomy" id="1974541"/>
    <lineage>
        <taxon>Bacteria</taxon>
        <taxon>Candidatus Colwelliibacteriota</taxon>
    </lineage>
</organism>
<evidence type="ECO:0000313" key="11">
    <source>
        <dbReference type="EMBL" id="PIP46142.1"/>
    </source>
</evidence>
<dbReference type="PANTHER" id="PTHR21368">
    <property type="entry name" value="50S RIBOSOMAL PROTEIN L9"/>
    <property type="match status" value="1"/>
</dbReference>
<sequence>MKIILLQDVRGVGRKYDVKEVSDGYARNFIIPRKLGKVATSETLRELKTQKENWEKQIAVLDDRLKKLQGALTDKPLIFKLKLGENQKAFGSVSKKDIEEKLRESDKNLSFEVNLNQPIKTLGEHQVKINLNGGVSGNIKIKVEKE</sequence>
<protein>
    <recommendedName>
        <fullName evidence="6 7">Large ribosomal subunit protein bL9</fullName>
    </recommendedName>
</protein>
<dbReference type="InterPro" id="IPR009027">
    <property type="entry name" value="Ribosomal_bL9/RNase_H1_N"/>
</dbReference>
<evidence type="ECO:0000259" key="10">
    <source>
        <dbReference type="Pfam" id="PF03948"/>
    </source>
</evidence>
<dbReference type="InterPro" id="IPR036791">
    <property type="entry name" value="Ribosomal_bL9_C_sf"/>
</dbReference>
<dbReference type="SUPFAM" id="SSF55658">
    <property type="entry name" value="L9 N-domain-like"/>
    <property type="match status" value="1"/>
</dbReference>
<dbReference type="GO" id="GO:0005840">
    <property type="term" value="C:ribosome"/>
    <property type="evidence" value="ECO:0007669"/>
    <property type="project" value="UniProtKB-KW"/>
</dbReference>
<evidence type="ECO:0000256" key="2">
    <source>
        <dbReference type="ARBA" id="ARBA00022730"/>
    </source>
</evidence>
<dbReference type="Proteomes" id="UP000230007">
    <property type="component" value="Unassembled WGS sequence"/>
</dbReference>
<evidence type="ECO:0000313" key="12">
    <source>
        <dbReference type="Proteomes" id="UP000230007"/>
    </source>
</evidence>
<dbReference type="Pfam" id="PF01281">
    <property type="entry name" value="Ribosomal_L9_N"/>
    <property type="match status" value="1"/>
</dbReference>
<accession>A0A2H0AL49</accession>
<comment type="caution">
    <text evidence="11">The sequence shown here is derived from an EMBL/GenBank/DDBJ whole genome shotgun (WGS) entry which is preliminary data.</text>
</comment>
<dbReference type="InterPro" id="IPR020070">
    <property type="entry name" value="Ribosomal_bL9_N"/>
</dbReference>
<evidence type="ECO:0000259" key="9">
    <source>
        <dbReference type="Pfam" id="PF01281"/>
    </source>
</evidence>
<feature type="domain" description="Ribosomal protein L9" evidence="9">
    <location>
        <begin position="1"/>
        <end position="47"/>
    </location>
</feature>
<dbReference type="Pfam" id="PF03948">
    <property type="entry name" value="Ribosomal_L9_C"/>
    <property type="match status" value="1"/>
</dbReference>
<gene>
    <name evidence="7 11" type="primary">rplI</name>
    <name evidence="11" type="ORF">COX15_01375</name>
</gene>
<keyword evidence="4 7" id="KW-0689">Ribosomal protein</keyword>
<keyword evidence="3 7" id="KW-0694">RNA-binding</keyword>
<keyword evidence="2 7" id="KW-0699">rRNA-binding</keyword>
<dbReference type="AlphaFoldDB" id="A0A2H0AL49"/>
<keyword evidence="8" id="KW-0175">Coiled coil</keyword>
<dbReference type="InterPro" id="IPR020594">
    <property type="entry name" value="Ribosomal_bL9_bac/chp"/>
</dbReference>
<dbReference type="HAMAP" id="MF_00503">
    <property type="entry name" value="Ribosomal_bL9"/>
    <property type="match status" value="1"/>
</dbReference>
<dbReference type="GO" id="GO:0019843">
    <property type="term" value="F:rRNA binding"/>
    <property type="evidence" value="ECO:0007669"/>
    <property type="project" value="UniProtKB-UniRule"/>
</dbReference>
<reference evidence="11 12" key="1">
    <citation type="submission" date="2017-09" db="EMBL/GenBank/DDBJ databases">
        <title>Depth-based differentiation of microbial function through sediment-hosted aquifers and enrichment of novel symbionts in the deep terrestrial subsurface.</title>
        <authorList>
            <person name="Probst A.J."/>
            <person name="Ladd B."/>
            <person name="Jarett J.K."/>
            <person name="Geller-Mcgrath D.E."/>
            <person name="Sieber C.M."/>
            <person name="Emerson J.B."/>
            <person name="Anantharaman K."/>
            <person name="Thomas B.C."/>
            <person name="Malmstrom R."/>
            <person name="Stieglmeier M."/>
            <person name="Klingl A."/>
            <person name="Woyke T."/>
            <person name="Ryan C.M."/>
            <person name="Banfield J.F."/>
        </authorList>
    </citation>
    <scope>NUCLEOTIDE SEQUENCE [LARGE SCALE GENOMIC DNA]</scope>
    <source>
        <strain evidence="11">CG23_combo_of_CG06-09_8_20_14_all_42_19</strain>
    </source>
</reference>
<evidence type="ECO:0000256" key="6">
    <source>
        <dbReference type="ARBA" id="ARBA00035292"/>
    </source>
</evidence>
<evidence type="ECO:0000256" key="4">
    <source>
        <dbReference type="ARBA" id="ARBA00022980"/>
    </source>
</evidence>